<dbReference type="AlphaFoldDB" id="A0A6A6HWF4"/>
<organism evidence="1 2">
    <name type="scientific">Trematosphaeria pertusa</name>
    <dbReference type="NCBI Taxonomy" id="390896"/>
    <lineage>
        <taxon>Eukaryota</taxon>
        <taxon>Fungi</taxon>
        <taxon>Dikarya</taxon>
        <taxon>Ascomycota</taxon>
        <taxon>Pezizomycotina</taxon>
        <taxon>Dothideomycetes</taxon>
        <taxon>Pleosporomycetidae</taxon>
        <taxon>Pleosporales</taxon>
        <taxon>Massarineae</taxon>
        <taxon>Trematosphaeriaceae</taxon>
        <taxon>Trematosphaeria</taxon>
    </lineage>
</organism>
<dbReference type="GeneID" id="54573455"/>
<keyword evidence="2" id="KW-1185">Reference proteome</keyword>
<name>A0A6A6HWF4_9PLEO</name>
<reference evidence="1" key="1">
    <citation type="journal article" date="2020" name="Stud. Mycol.">
        <title>101 Dothideomycetes genomes: a test case for predicting lifestyles and emergence of pathogens.</title>
        <authorList>
            <person name="Haridas S."/>
            <person name="Albert R."/>
            <person name="Binder M."/>
            <person name="Bloem J."/>
            <person name="Labutti K."/>
            <person name="Salamov A."/>
            <person name="Andreopoulos B."/>
            <person name="Baker S."/>
            <person name="Barry K."/>
            <person name="Bills G."/>
            <person name="Bluhm B."/>
            <person name="Cannon C."/>
            <person name="Castanera R."/>
            <person name="Culley D."/>
            <person name="Daum C."/>
            <person name="Ezra D."/>
            <person name="Gonzalez J."/>
            <person name="Henrissat B."/>
            <person name="Kuo A."/>
            <person name="Liang C."/>
            <person name="Lipzen A."/>
            <person name="Lutzoni F."/>
            <person name="Magnuson J."/>
            <person name="Mondo S."/>
            <person name="Nolan M."/>
            <person name="Ohm R."/>
            <person name="Pangilinan J."/>
            <person name="Park H.-J."/>
            <person name="Ramirez L."/>
            <person name="Alfaro M."/>
            <person name="Sun H."/>
            <person name="Tritt A."/>
            <person name="Yoshinaga Y."/>
            <person name="Zwiers L.-H."/>
            <person name="Turgeon B."/>
            <person name="Goodwin S."/>
            <person name="Spatafora J."/>
            <person name="Crous P."/>
            <person name="Grigoriev I."/>
        </authorList>
    </citation>
    <scope>NUCLEOTIDE SEQUENCE</scope>
    <source>
        <strain evidence="1">CBS 122368</strain>
    </source>
</reference>
<dbReference type="EMBL" id="ML987208">
    <property type="protein sequence ID" value="KAF2242416.1"/>
    <property type="molecule type" value="Genomic_DNA"/>
</dbReference>
<evidence type="ECO:0000313" key="1">
    <source>
        <dbReference type="EMBL" id="KAF2242416.1"/>
    </source>
</evidence>
<dbReference type="Proteomes" id="UP000800094">
    <property type="component" value="Unassembled WGS sequence"/>
</dbReference>
<protein>
    <submittedName>
        <fullName evidence="1">Uncharacterized protein</fullName>
    </submittedName>
</protein>
<accession>A0A6A6HWF4</accession>
<proteinExistence type="predicted"/>
<dbReference type="RefSeq" id="XP_033677420.1">
    <property type="nucleotide sequence ID" value="XM_033820125.1"/>
</dbReference>
<sequence>MEAILSITSEGAIVSIGPTERVLSHASSSIAVLLVSSAIFVKRAGSALSVGVGLIAILGFGDRLNRWVIEWTTLETDLGAIARLESFASDIPADEEEDADAFAQVLEDWPQNGDIESPRIRLLYPSPRSFLLSPHSLKILDS</sequence>
<dbReference type="OrthoDB" id="6500128at2759"/>
<evidence type="ECO:0000313" key="2">
    <source>
        <dbReference type="Proteomes" id="UP000800094"/>
    </source>
</evidence>
<gene>
    <name evidence="1" type="ORF">BU26DRAFT_160795</name>
</gene>